<dbReference type="AlphaFoldDB" id="A0A2N9Y0F4"/>
<keyword evidence="1" id="KW-0812">Transmembrane</keyword>
<keyword evidence="1" id="KW-1133">Transmembrane helix</keyword>
<sequence length="59" mass="6453">MQDFVIIGACWVYGRLKACLGNKLILLFFVVVSDVFAKKIAVLYRGKGAILFKAGVKGC</sequence>
<accession>A0A2N9Y0F4</accession>
<dbReference type="EMBL" id="MEIS01000057">
    <property type="protein sequence ID" value="PIT58242.1"/>
    <property type="molecule type" value="Genomic_DNA"/>
</dbReference>
<name>A0A2N9Y0F4_9NEIS</name>
<feature type="transmembrane region" description="Helical" evidence="1">
    <location>
        <begin position="20"/>
        <end position="37"/>
    </location>
</feature>
<proteinExistence type="predicted"/>
<gene>
    <name evidence="2" type="ORF">BHC49_02200</name>
</gene>
<organism evidence="2 3">
    <name type="scientific">Snodgrassella alvi</name>
    <dbReference type="NCBI Taxonomy" id="1196083"/>
    <lineage>
        <taxon>Bacteria</taxon>
        <taxon>Pseudomonadati</taxon>
        <taxon>Pseudomonadota</taxon>
        <taxon>Betaproteobacteria</taxon>
        <taxon>Neisseriales</taxon>
        <taxon>Neisseriaceae</taxon>
        <taxon>Snodgrassella</taxon>
    </lineage>
</organism>
<reference evidence="2" key="1">
    <citation type="journal article" date="2017" name="MBio">
        <title>Type VI secretion-mediated competition in the bee gut microbiome.</title>
        <authorList>
            <person name="Steele M.I."/>
            <person name="Kwong W.K."/>
            <person name="Powell J.E."/>
            <person name="Whiteley M."/>
            <person name="Moran N.A."/>
        </authorList>
    </citation>
    <scope>NUCLEOTIDE SEQUENCE [LARGE SCALE GENOMIC DNA]</scope>
    <source>
        <strain evidence="2">Nev3CBA3</strain>
    </source>
</reference>
<evidence type="ECO:0000313" key="3">
    <source>
        <dbReference type="Proteomes" id="UP000229434"/>
    </source>
</evidence>
<protein>
    <submittedName>
        <fullName evidence="2">Uncharacterized protein</fullName>
    </submittedName>
</protein>
<comment type="caution">
    <text evidence="2">The sequence shown here is derived from an EMBL/GenBank/DDBJ whole genome shotgun (WGS) entry which is preliminary data.</text>
</comment>
<evidence type="ECO:0000313" key="2">
    <source>
        <dbReference type="EMBL" id="PIT58242.1"/>
    </source>
</evidence>
<dbReference type="Proteomes" id="UP000229434">
    <property type="component" value="Unassembled WGS sequence"/>
</dbReference>
<keyword evidence="1" id="KW-0472">Membrane</keyword>
<evidence type="ECO:0000256" key="1">
    <source>
        <dbReference type="SAM" id="Phobius"/>
    </source>
</evidence>